<organism evidence="2 3">
    <name type="scientific">Mucilaginibacter pedocola</name>
    <dbReference type="NCBI Taxonomy" id="1792845"/>
    <lineage>
        <taxon>Bacteria</taxon>
        <taxon>Pseudomonadati</taxon>
        <taxon>Bacteroidota</taxon>
        <taxon>Sphingobacteriia</taxon>
        <taxon>Sphingobacteriales</taxon>
        <taxon>Sphingobacteriaceae</taxon>
        <taxon>Mucilaginibacter</taxon>
    </lineage>
</organism>
<evidence type="ECO:0000313" key="2">
    <source>
        <dbReference type="EMBL" id="OOQ60393.1"/>
    </source>
</evidence>
<keyword evidence="3" id="KW-1185">Reference proteome</keyword>
<dbReference type="AlphaFoldDB" id="A0A1S9PHH4"/>
<proteinExistence type="predicted"/>
<comment type="caution">
    <text evidence="2">The sequence shown here is derived from an EMBL/GenBank/DDBJ whole genome shotgun (WGS) entry which is preliminary data.</text>
</comment>
<dbReference type="InterPro" id="IPR037401">
    <property type="entry name" value="SnoaL-like"/>
</dbReference>
<dbReference type="Gene3D" id="3.10.450.50">
    <property type="match status" value="1"/>
</dbReference>
<evidence type="ECO:0000259" key="1">
    <source>
        <dbReference type="Pfam" id="PF13577"/>
    </source>
</evidence>
<sequence length="146" mass="16390">MTNEQNIADHLELRALVDRISVLADQKDYNAQVPLFTPDAVIEITVDGEIIMQLSGRASMVEAFKSFNQSFTASYHLNGQHLLKINGDVAEGTLYTQISLSSLKDGKKARTIIGAVYQDEYTRTSGKWLIKVRRGAFLWQEKAIIE</sequence>
<dbReference type="InterPro" id="IPR032710">
    <property type="entry name" value="NTF2-like_dom_sf"/>
</dbReference>
<evidence type="ECO:0000313" key="3">
    <source>
        <dbReference type="Proteomes" id="UP000189739"/>
    </source>
</evidence>
<protein>
    <recommendedName>
        <fullName evidence="1">SnoaL-like domain-containing protein</fullName>
    </recommendedName>
</protein>
<dbReference type="RefSeq" id="WP_078347675.1">
    <property type="nucleotide sequence ID" value="NZ_MBTF01000007.1"/>
</dbReference>
<gene>
    <name evidence="2" type="ORF">BC343_25580</name>
</gene>
<feature type="domain" description="SnoaL-like" evidence="1">
    <location>
        <begin position="6"/>
        <end position="134"/>
    </location>
</feature>
<dbReference type="Pfam" id="PF13577">
    <property type="entry name" value="SnoaL_4"/>
    <property type="match status" value="1"/>
</dbReference>
<dbReference type="Proteomes" id="UP000189739">
    <property type="component" value="Unassembled WGS sequence"/>
</dbReference>
<reference evidence="2 3" key="1">
    <citation type="submission" date="2016-07" db="EMBL/GenBank/DDBJ databases">
        <title>Genomic analysis of zinc-resistant bacterium Mucilaginibacter pedocola TBZ30.</title>
        <authorList>
            <person name="Huang J."/>
            <person name="Tang J."/>
        </authorList>
    </citation>
    <scope>NUCLEOTIDE SEQUENCE [LARGE SCALE GENOMIC DNA]</scope>
    <source>
        <strain evidence="2 3">TBZ30</strain>
    </source>
</reference>
<name>A0A1S9PHH4_9SPHI</name>
<dbReference type="SUPFAM" id="SSF54427">
    <property type="entry name" value="NTF2-like"/>
    <property type="match status" value="1"/>
</dbReference>
<dbReference type="EMBL" id="MBTF01000007">
    <property type="protein sequence ID" value="OOQ60393.1"/>
    <property type="molecule type" value="Genomic_DNA"/>
</dbReference>
<dbReference type="OrthoDB" id="2084678at2"/>
<dbReference type="STRING" id="1792845.BC343_25580"/>
<accession>A0A1S9PHH4</accession>